<feature type="region of interest" description="Disordered" evidence="1">
    <location>
        <begin position="1"/>
        <end position="71"/>
    </location>
</feature>
<dbReference type="Proteomes" id="UP000735302">
    <property type="component" value="Unassembled WGS sequence"/>
</dbReference>
<name>A0AAV3Y5P2_9GAST</name>
<evidence type="ECO:0000256" key="1">
    <source>
        <dbReference type="SAM" id="MobiDB-lite"/>
    </source>
</evidence>
<evidence type="ECO:0000313" key="4">
    <source>
        <dbReference type="Proteomes" id="UP000735302"/>
    </source>
</evidence>
<dbReference type="InterPro" id="IPR029526">
    <property type="entry name" value="PGBD"/>
</dbReference>
<accession>A0AAV3Y5P2</accession>
<gene>
    <name evidence="3" type="ORF">PoB_000437300</name>
</gene>
<dbReference type="Pfam" id="PF13843">
    <property type="entry name" value="DDE_Tnp_1_7"/>
    <property type="match status" value="1"/>
</dbReference>
<comment type="caution">
    <text evidence="3">The sequence shown here is derived from an EMBL/GenBank/DDBJ whole genome shotgun (WGS) entry which is preliminary data.</text>
</comment>
<proteinExistence type="predicted"/>
<reference evidence="3 4" key="1">
    <citation type="journal article" date="2021" name="Elife">
        <title>Chloroplast acquisition without the gene transfer in kleptoplastic sea slugs, Plakobranchus ocellatus.</title>
        <authorList>
            <person name="Maeda T."/>
            <person name="Takahashi S."/>
            <person name="Yoshida T."/>
            <person name="Shimamura S."/>
            <person name="Takaki Y."/>
            <person name="Nagai Y."/>
            <person name="Toyoda A."/>
            <person name="Suzuki Y."/>
            <person name="Arimoto A."/>
            <person name="Ishii H."/>
            <person name="Satoh N."/>
            <person name="Nishiyama T."/>
            <person name="Hasebe M."/>
            <person name="Maruyama T."/>
            <person name="Minagawa J."/>
            <person name="Obokata J."/>
            <person name="Shigenobu S."/>
        </authorList>
    </citation>
    <scope>NUCLEOTIDE SEQUENCE [LARGE SCALE GENOMIC DNA]</scope>
</reference>
<protein>
    <submittedName>
        <fullName evidence="3">PiggyBac transposable element-derived protein 2</fullName>
    </submittedName>
</protein>
<dbReference type="EMBL" id="BLXT01000512">
    <property type="protein sequence ID" value="GFN77867.1"/>
    <property type="molecule type" value="Genomic_DNA"/>
</dbReference>
<dbReference type="PANTHER" id="PTHR47272:SF1">
    <property type="entry name" value="PIGGYBAC TRANSPOSABLE ELEMENT-DERIVED PROTEIN 3-LIKE"/>
    <property type="match status" value="1"/>
</dbReference>
<dbReference type="PANTHER" id="PTHR47272">
    <property type="entry name" value="DDE_TNP_1_7 DOMAIN-CONTAINING PROTEIN"/>
    <property type="match status" value="1"/>
</dbReference>
<evidence type="ECO:0000313" key="3">
    <source>
        <dbReference type="EMBL" id="GFN77867.1"/>
    </source>
</evidence>
<sequence length="346" mass="39984">MDKDGGSEDLMDCVDPDESDFFYSGDEYNPRDDELDSDDSDFGHETRPRKRQKRTKTDKDPLESEGSDDDIPLATIRQSLLRQRGEVVTDEDVEEILTQMLDEPMWGRDVPFTPVDTTFTGELDATPDDVKTPYGYFRELVNDKMLSNIRDQTNIYALEKNGEEMNVSVKEVEKFIGVYLRMGVMKVHCQRAYWAAKTRYSPVADVFSRSRYEQLASTIHFTDNNKPEPTIVFGNYRLMLQEKPMKLSEFQVEIAEGLIKAEVKMGRPSLEEAANAPANRAQPSPRPCNDARLDNVGHMIQYGSRQWCKLQSCHQKSHFYYIKCNMDLCINKDRNCFMEFHTKKTI</sequence>
<feature type="compositionally biased region" description="Acidic residues" evidence="1">
    <location>
        <begin position="7"/>
        <end position="20"/>
    </location>
</feature>
<keyword evidence="4" id="KW-1185">Reference proteome</keyword>
<dbReference type="AlphaFoldDB" id="A0AAV3Y5P2"/>
<evidence type="ECO:0000259" key="2">
    <source>
        <dbReference type="Pfam" id="PF13843"/>
    </source>
</evidence>
<organism evidence="3 4">
    <name type="scientific">Plakobranchus ocellatus</name>
    <dbReference type="NCBI Taxonomy" id="259542"/>
    <lineage>
        <taxon>Eukaryota</taxon>
        <taxon>Metazoa</taxon>
        <taxon>Spiralia</taxon>
        <taxon>Lophotrochozoa</taxon>
        <taxon>Mollusca</taxon>
        <taxon>Gastropoda</taxon>
        <taxon>Heterobranchia</taxon>
        <taxon>Euthyneura</taxon>
        <taxon>Panpulmonata</taxon>
        <taxon>Sacoglossa</taxon>
        <taxon>Placobranchoidea</taxon>
        <taxon>Plakobranchidae</taxon>
        <taxon>Plakobranchus</taxon>
    </lineage>
</organism>
<feature type="domain" description="PiggyBac transposable element-derived protein" evidence="2">
    <location>
        <begin position="132"/>
        <end position="240"/>
    </location>
</feature>